<gene>
    <name evidence="2" type="ORF">I2H31_18045</name>
</gene>
<keyword evidence="1" id="KW-0732">Signal</keyword>
<feature type="signal peptide" evidence="1">
    <location>
        <begin position="1"/>
        <end position="19"/>
    </location>
</feature>
<dbReference type="Proteomes" id="UP000618931">
    <property type="component" value="Unassembled WGS sequence"/>
</dbReference>
<dbReference type="EMBL" id="JADQDM010000011">
    <property type="protein sequence ID" value="MBF9223010.1"/>
    <property type="molecule type" value="Genomic_DNA"/>
</dbReference>
<organism evidence="2 3">
    <name type="scientific">Hymenobacter ruricola</name>
    <dbReference type="NCBI Taxonomy" id="2791023"/>
    <lineage>
        <taxon>Bacteria</taxon>
        <taxon>Pseudomonadati</taxon>
        <taxon>Bacteroidota</taxon>
        <taxon>Cytophagia</taxon>
        <taxon>Cytophagales</taxon>
        <taxon>Hymenobacteraceae</taxon>
        <taxon>Hymenobacter</taxon>
    </lineage>
</organism>
<sequence length="124" mass="12631">MKYLLLLAAFLSLPLYPSAQSTHPRTTHKKVVHHAGAKVKAKTKAKAKASTGPKVYYCNSGNTVKYHATPGCRGLARCGRGAHLPGVGPTTDGPVQVVLLGYLAAPVGGGAPGGVGCLGSRVDG</sequence>
<name>A0ABS0I7V3_9BACT</name>
<evidence type="ECO:0000313" key="2">
    <source>
        <dbReference type="EMBL" id="MBF9223010.1"/>
    </source>
</evidence>
<evidence type="ECO:0000256" key="1">
    <source>
        <dbReference type="SAM" id="SignalP"/>
    </source>
</evidence>
<accession>A0ABS0I7V3</accession>
<reference evidence="2 3" key="1">
    <citation type="submission" date="2020-11" db="EMBL/GenBank/DDBJ databases">
        <authorList>
            <person name="Kim M.K."/>
        </authorList>
    </citation>
    <scope>NUCLEOTIDE SEQUENCE [LARGE SCALE GENOMIC DNA]</scope>
    <source>
        <strain evidence="2 3">BT662</strain>
    </source>
</reference>
<feature type="chain" id="PRO_5047210551" description="DUF3761 domain-containing protein" evidence="1">
    <location>
        <begin position="20"/>
        <end position="124"/>
    </location>
</feature>
<proteinExistence type="predicted"/>
<keyword evidence="3" id="KW-1185">Reference proteome</keyword>
<evidence type="ECO:0008006" key="4">
    <source>
        <dbReference type="Google" id="ProtNLM"/>
    </source>
</evidence>
<dbReference type="RefSeq" id="WP_196294457.1">
    <property type="nucleotide sequence ID" value="NZ_JADQDM010000011.1"/>
</dbReference>
<comment type="caution">
    <text evidence="2">The sequence shown here is derived from an EMBL/GenBank/DDBJ whole genome shotgun (WGS) entry which is preliminary data.</text>
</comment>
<protein>
    <recommendedName>
        <fullName evidence="4">DUF3761 domain-containing protein</fullName>
    </recommendedName>
</protein>
<evidence type="ECO:0000313" key="3">
    <source>
        <dbReference type="Proteomes" id="UP000618931"/>
    </source>
</evidence>